<evidence type="ECO:0000313" key="2">
    <source>
        <dbReference type="Proteomes" id="UP000230843"/>
    </source>
</evidence>
<accession>A0A2M7Z6K3</accession>
<sequence>MPLGPKYDPKENNVLVKTSLDPMVYLFSGKKLFKIDSESIFNKLNYSWSWIEKVNQSLINQYQPTETINYIDHHLNYTLIKYPDTLEVYRLEPDPSDETKQVKRHIKDPQTFNNLHFRWDRIVTISNTEVYESGVEIN</sequence>
<dbReference type="Proteomes" id="UP000230843">
    <property type="component" value="Unassembled WGS sequence"/>
</dbReference>
<proteinExistence type="predicted"/>
<reference evidence="2" key="1">
    <citation type="submission" date="2017-09" db="EMBL/GenBank/DDBJ databases">
        <title>Depth-based differentiation of microbial function through sediment-hosted aquifers and enrichment of novel symbionts in the deep terrestrial subsurface.</title>
        <authorList>
            <person name="Probst A.J."/>
            <person name="Ladd B."/>
            <person name="Jarett J.K."/>
            <person name="Geller-Mcgrath D.E."/>
            <person name="Sieber C.M.K."/>
            <person name="Emerson J.B."/>
            <person name="Anantharaman K."/>
            <person name="Thomas B.C."/>
            <person name="Malmstrom R."/>
            <person name="Stieglmeier M."/>
            <person name="Klingl A."/>
            <person name="Woyke T."/>
            <person name="Ryan C.M."/>
            <person name="Banfield J.F."/>
        </authorList>
    </citation>
    <scope>NUCLEOTIDE SEQUENCE [LARGE SCALE GENOMIC DNA]</scope>
</reference>
<protein>
    <submittedName>
        <fullName evidence="1">Uncharacterized protein</fullName>
    </submittedName>
</protein>
<evidence type="ECO:0000313" key="1">
    <source>
        <dbReference type="EMBL" id="PJA89749.1"/>
    </source>
</evidence>
<dbReference type="EMBL" id="PFVJ01000055">
    <property type="protein sequence ID" value="PJA89749.1"/>
    <property type="molecule type" value="Genomic_DNA"/>
</dbReference>
<comment type="caution">
    <text evidence="1">The sequence shown here is derived from an EMBL/GenBank/DDBJ whole genome shotgun (WGS) entry which is preliminary data.</text>
</comment>
<gene>
    <name evidence="1" type="ORF">CO137_02650</name>
</gene>
<organism evidence="1 2">
    <name type="scientific">Candidatus Magasanikbacteria bacterium CG_4_9_14_3_um_filter_32_9</name>
    <dbReference type="NCBI Taxonomy" id="1974644"/>
    <lineage>
        <taxon>Bacteria</taxon>
        <taxon>Candidatus Magasanikiibacteriota</taxon>
    </lineage>
</organism>
<dbReference type="AlphaFoldDB" id="A0A2M7Z6K3"/>
<name>A0A2M7Z6K3_9BACT</name>